<name>A0A7G7MLM8_9PSEU</name>
<dbReference type="SUPFAM" id="SSF52540">
    <property type="entry name" value="P-loop containing nucleoside triphosphate hydrolases"/>
    <property type="match status" value="1"/>
</dbReference>
<dbReference type="GO" id="GO:0009116">
    <property type="term" value="P:nucleoside metabolic process"/>
    <property type="evidence" value="ECO:0007669"/>
    <property type="project" value="InterPro"/>
</dbReference>
<dbReference type="InterPro" id="IPR027417">
    <property type="entry name" value="P-loop_NTPase"/>
</dbReference>
<dbReference type="Gene3D" id="1.25.40.10">
    <property type="entry name" value="Tetratricopeptide repeat domain"/>
    <property type="match status" value="1"/>
</dbReference>
<accession>A0A7G7MLM8</accession>
<organism evidence="1 2">
    <name type="scientific">Pseudonocardia petroleophila</name>
    <dbReference type="NCBI Taxonomy" id="37331"/>
    <lineage>
        <taxon>Bacteria</taxon>
        <taxon>Bacillati</taxon>
        <taxon>Actinomycetota</taxon>
        <taxon>Actinomycetes</taxon>
        <taxon>Pseudonocardiales</taxon>
        <taxon>Pseudonocardiaceae</taxon>
        <taxon>Pseudonocardia</taxon>
    </lineage>
</organism>
<dbReference type="GO" id="GO:0008930">
    <property type="term" value="F:methylthioadenosine nucleosidase activity"/>
    <property type="evidence" value="ECO:0007669"/>
    <property type="project" value="TreeGrafter"/>
</dbReference>
<proteinExistence type="predicted"/>
<dbReference type="Proteomes" id="UP000515728">
    <property type="component" value="Chromosome"/>
</dbReference>
<dbReference type="GO" id="GO:0005829">
    <property type="term" value="C:cytosol"/>
    <property type="evidence" value="ECO:0007669"/>
    <property type="project" value="TreeGrafter"/>
</dbReference>
<evidence type="ECO:0000313" key="2">
    <source>
        <dbReference type="Proteomes" id="UP000515728"/>
    </source>
</evidence>
<dbReference type="Gene3D" id="3.40.50.1580">
    <property type="entry name" value="Nucleoside phosphorylase domain"/>
    <property type="match status" value="1"/>
</dbReference>
<dbReference type="InterPro" id="IPR011990">
    <property type="entry name" value="TPR-like_helical_dom_sf"/>
</dbReference>
<dbReference type="GO" id="GO:0008782">
    <property type="term" value="F:adenosylhomocysteine nucleosidase activity"/>
    <property type="evidence" value="ECO:0007669"/>
    <property type="project" value="TreeGrafter"/>
</dbReference>
<gene>
    <name evidence="1" type="ORF">H6H00_07025</name>
</gene>
<keyword evidence="2" id="KW-1185">Reference proteome</keyword>
<dbReference type="SUPFAM" id="SSF53167">
    <property type="entry name" value="Purine and uridine phosphorylases"/>
    <property type="match status" value="1"/>
</dbReference>
<evidence type="ECO:0008006" key="3">
    <source>
        <dbReference type="Google" id="ProtNLM"/>
    </source>
</evidence>
<sequence length="1084" mass="119191">METAALKAAFDISEDHRVPGDGFLYYEKILQTRFSGQIRLRLHPLGEAGNVASAADAARILNDGASFMLLCGIAAGRRGKVKIGDVIVPRAVVDTTIKVVERGALIARPSISTPLKGVLQMNAAAAGSRSSWEAHYQKLLLALNCPPMPARLSVDERAEVASVPTVHDSAILSDNLLLRDPDVVVDAANRLHQQIRGGEMEAAGFVKACETRYPPTPWFIVRSVSDFGDELKDDSFHVRAAASTAAYAADYVHETLDLRIWTGLTGRPRELPSGEVLASSDPMQPLTRDPVNLDPISLGVHPSIASRAVGKEEPPLPVYISRGHDLSLGEAILNRARPRLILLVGPPATGKTRSMYEALKADLSSGYSVLHPVYPSKPAGLLNALERLGGRTILWLDEFHEYLQGSTGSAVVGALHNAMQAQGDLLILGTLWNRSWQDLAEAATALETSVYADAQILLNLATRIDVLDHFDSTERSTAERAAIGDTRIALALKETGSTGKIAQYLAGGIQAAHRYRDADTFSRALVDAAIDAVRLSPSGRVSIDFLRDACLDYIDGAAWPIVGDDKWFTDALRYCTFRLRNTIALLEPVRHPTIPNRTLYTPSSYIREEVAKRRQFIVPPESFWDSVVRHEQSATDVHWFGIHARRRGLSKVAARLFMRSCELGGSSLDFAEEVLVRAGHHEAVLQLWRDHSDLDRMSDEHAAYLLASIDESDGMAEKIWKQRSASGSDAAECFLAELHSESEKQLVERIKQLASIGNAYAARFWMNKLQAHPAPLHLEEDIRARRSEDFDFDLLTDYTMYLARHGRYMDAEVQAARGLPYSRGPWMSLYAYLDSIGRYDLVQRLLVAMLEGGDPRAAADLAEFYEWAGDLDSAVDVLLDSKVGLSEYKSQMLSRLVGLTNRVDDLEARLRDGVERGDALTACSIATARFFSGDLEGAAQAAEEMVQSGKDSAIQYGAILFARIGQLSMSEETLNLIPDERRCDRARMIIAEEAGDSGLLDVVVRILGPLIAKNDIDAIELLAWAHAGLGDRDEAIRLFRQAVSGGTKRGFYNLMDAMNQLTYPGWSATCRYGLNYDGTISKPW</sequence>
<dbReference type="KEGG" id="ppel:H6H00_07025"/>
<protein>
    <recommendedName>
        <fullName evidence="3">Nucleoside phosphorylase</fullName>
    </recommendedName>
</protein>
<evidence type="ECO:0000313" key="1">
    <source>
        <dbReference type="EMBL" id="QNG53689.1"/>
    </source>
</evidence>
<dbReference type="AlphaFoldDB" id="A0A7G7MLM8"/>
<dbReference type="EMBL" id="CP060131">
    <property type="protein sequence ID" value="QNG53689.1"/>
    <property type="molecule type" value="Genomic_DNA"/>
</dbReference>
<reference evidence="1 2" key="1">
    <citation type="submission" date="2020-08" db="EMBL/GenBank/DDBJ databases">
        <authorList>
            <person name="Mo P."/>
        </authorList>
    </citation>
    <scope>NUCLEOTIDE SEQUENCE [LARGE SCALE GENOMIC DNA]</scope>
    <source>
        <strain evidence="1 2">CGMCC 4.1532</strain>
    </source>
</reference>
<dbReference type="GO" id="GO:0019284">
    <property type="term" value="P:L-methionine salvage from S-adenosylmethionine"/>
    <property type="evidence" value="ECO:0007669"/>
    <property type="project" value="TreeGrafter"/>
</dbReference>
<dbReference type="PANTHER" id="PTHR46832">
    <property type="entry name" value="5'-METHYLTHIOADENOSINE/S-ADENOSYLHOMOCYSTEINE NUCLEOSIDASE"/>
    <property type="match status" value="1"/>
</dbReference>
<dbReference type="InterPro" id="IPR035994">
    <property type="entry name" value="Nucleoside_phosphorylase_sf"/>
</dbReference>
<dbReference type="PANTHER" id="PTHR46832:SF1">
    <property type="entry name" value="5'-METHYLTHIOADENOSINE_S-ADENOSYLHOMOCYSTEINE NUCLEOSIDASE"/>
    <property type="match status" value="1"/>
</dbReference>